<evidence type="ECO:0000256" key="3">
    <source>
        <dbReference type="SAM" id="MobiDB-lite"/>
    </source>
</evidence>
<feature type="compositionally biased region" description="Acidic residues" evidence="3">
    <location>
        <begin position="432"/>
        <end position="443"/>
    </location>
</feature>
<gene>
    <name evidence="5" type="ORF">NLJ89_g9785</name>
</gene>
<dbReference type="InterPro" id="IPR036869">
    <property type="entry name" value="J_dom_sf"/>
</dbReference>
<dbReference type="Gene3D" id="1.25.40.10">
    <property type="entry name" value="Tetratricopeptide repeat domain"/>
    <property type="match status" value="1"/>
</dbReference>
<name>A0A9W8JSK3_9AGAR</name>
<dbReference type="CDD" id="cd06257">
    <property type="entry name" value="DnaJ"/>
    <property type="match status" value="1"/>
</dbReference>
<dbReference type="PROSITE" id="PS50005">
    <property type="entry name" value="TPR"/>
    <property type="match status" value="1"/>
</dbReference>
<dbReference type="PRINTS" id="PR00625">
    <property type="entry name" value="JDOMAIN"/>
</dbReference>
<dbReference type="PROSITE" id="PS50076">
    <property type="entry name" value="DNAJ_2"/>
    <property type="match status" value="1"/>
</dbReference>
<dbReference type="Pfam" id="PF00226">
    <property type="entry name" value="DnaJ"/>
    <property type="match status" value="1"/>
</dbReference>
<sequence>MAANDALRLNPNSPDALTLRGLVLFLSGRLPQALQHVTSALRLDPGHEPAQKLRKRVKDVEKLKEDGNVAFKAGRLQEAVEKYTECLERIGEAEEEGKGGQIRATLLSNRATTLLKLDRHEDALVDTDASIALSPNSFKALRTRARINLHLEKYDSSIADFKSAIEQAQTDGGATDSDVRALKGELKKAEAALKRSKTKDYYKILGVSRDCSEIEIKKAYRRESLKHHPDKGGDEEKFKLVVEAHSVLSDSRRRERWVVFLFFHDYFTRKQERERAMTKKRKEGVAEDEEQEDEEQEQGGEEDSDEEEKEGEAVKLAGSDWDEEADSDLEEEEIWKAMKASMPAAGDDEDDLMDDSDSEDDEDEVPEFGDDSDLAVEDDLEEDDEDDGDAEEKEKEDSDDDDVMSLIEGSDNEDLISLDGDVPEGLGLIEYDGSDDSDSDDGGGDPVGTSKNDKKRKHDEATAGGKGGKRKKLRSLPTFASYEDYAKLIEEAPEDDI</sequence>
<dbReference type="Pfam" id="PF13432">
    <property type="entry name" value="TPR_16"/>
    <property type="match status" value="1"/>
</dbReference>
<dbReference type="InterPro" id="IPR019734">
    <property type="entry name" value="TPR_rpt"/>
</dbReference>
<dbReference type="SUPFAM" id="SSF48452">
    <property type="entry name" value="TPR-like"/>
    <property type="match status" value="2"/>
</dbReference>
<proteinExistence type="predicted"/>
<dbReference type="SUPFAM" id="SSF46565">
    <property type="entry name" value="Chaperone J-domain"/>
    <property type="match status" value="1"/>
</dbReference>
<dbReference type="PANTHER" id="PTHR44200:SF1">
    <property type="entry name" value="DNAJ HOMOLOG SUBFAMILY C MEMBER 7"/>
    <property type="match status" value="1"/>
</dbReference>
<feature type="compositionally biased region" description="Acidic residues" evidence="3">
    <location>
        <begin position="320"/>
        <end position="333"/>
    </location>
</feature>
<organism evidence="5 6">
    <name type="scientific">Agrocybe chaxingu</name>
    <dbReference type="NCBI Taxonomy" id="84603"/>
    <lineage>
        <taxon>Eukaryota</taxon>
        <taxon>Fungi</taxon>
        <taxon>Dikarya</taxon>
        <taxon>Basidiomycota</taxon>
        <taxon>Agaricomycotina</taxon>
        <taxon>Agaricomycetes</taxon>
        <taxon>Agaricomycetidae</taxon>
        <taxon>Agaricales</taxon>
        <taxon>Agaricineae</taxon>
        <taxon>Strophariaceae</taxon>
        <taxon>Agrocybe</taxon>
    </lineage>
</organism>
<keyword evidence="2" id="KW-0175">Coiled coil</keyword>
<feature type="domain" description="J" evidence="4">
    <location>
        <begin position="200"/>
        <end position="261"/>
    </location>
</feature>
<feature type="region of interest" description="Disordered" evidence="3">
    <location>
        <begin position="278"/>
        <end position="475"/>
    </location>
</feature>
<keyword evidence="1" id="KW-0802">TPR repeat</keyword>
<protein>
    <recommendedName>
        <fullName evidence="4">J domain-containing protein</fullName>
    </recommendedName>
</protein>
<feature type="repeat" description="TPR" evidence="1">
    <location>
        <begin position="14"/>
        <end position="47"/>
    </location>
</feature>
<dbReference type="Gene3D" id="1.10.287.110">
    <property type="entry name" value="DnaJ domain"/>
    <property type="match status" value="1"/>
</dbReference>
<dbReference type="InterPro" id="IPR001623">
    <property type="entry name" value="DnaJ_domain"/>
</dbReference>
<evidence type="ECO:0000256" key="1">
    <source>
        <dbReference type="PROSITE-ProRule" id="PRU00339"/>
    </source>
</evidence>
<feature type="coiled-coil region" evidence="2">
    <location>
        <begin position="151"/>
        <end position="199"/>
    </location>
</feature>
<comment type="caution">
    <text evidence="5">The sequence shown here is derived from an EMBL/GenBank/DDBJ whole genome shotgun (WGS) entry which is preliminary data.</text>
</comment>
<evidence type="ECO:0000313" key="5">
    <source>
        <dbReference type="EMBL" id="KAJ3500462.1"/>
    </source>
</evidence>
<evidence type="ECO:0000313" key="6">
    <source>
        <dbReference type="Proteomes" id="UP001148786"/>
    </source>
</evidence>
<accession>A0A9W8JSK3</accession>
<evidence type="ECO:0000259" key="4">
    <source>
        <dbReference type="PROSITE" id="PS50076"/>
    </source>
</evidence>
<keyword evidence="6" id="KW-1185">Reference proteome</keyword>
<dbReference type="Proteomes" id="UP001148786">
    <property type="component" value="Unassembled WGS sequence"/>
</dbReference>
<feature type="compositionally biased region" description="Acidic residues" evidence="3">
    <location>
        <begin position="286"/>
        <end position="310"/>
    </location>
</feature>
<dbReference type="OrthoDB" id="10250354at2759"/>
<dbReference type="AlphaFoldDB" id="A0A9W8JSK3"/>
<evidence type="ECO:0000256" key="2">
    <source>
        <dbReference type="SAM" id="Coils"/>
    </source>
</evidence>
<dbReference type="SMART" id="SM00028">
    <property type="entry name" value="TPR"/>
    <property type="match status" value="4"/>
</dbReference>
<dbReference type="EMBL" id="JANKHO010001602">
    <property type="protein sequence ID" value="KAJ3500462.1"/>
    <property type="molecule type" value="Genomic_DNA"/>
</dbReference>
<dbReference type="SMART" id="SM00271">
    <property type="entry name" value="DnaJ"/>
    <property type="match status" value="1"/>
</dbReference>
<dbReference type="InterPro" id="IPR052758">
    <property type="entry name" value="SRC_co-chaperone"/>
</dbReference>
<dbReference type="PANTHER" id="PTHR44200">
    <property type="entry name" value="DNAJ HOMOLOG SUBFAMILY C MEMBER 7"/>
    <property type="match status" value="1"/>
</dbReference>
<reference evidence="5" key="1">
    <citation type="submission" date="2022-07" db="EMBL/GenBank/DDBJ databases">
        <title>Genome Sequence of Agrocybe chaxingu.</title>
        <authorList>
            <person name="Buettner E."/>
        </authorList>
    </citation>
    <scope>NUCLEOTIDE SEQUENCE</scope>
    <source>
        <strain evidence="5">MP-N11</strain>
    </source>
</reference>
<dbReference type="InterPro" id="IPR011990">
    <property type="entry name" value="TPR-like_helical_dom_sf"/>
</dbReference>
<feature type="compositionally biased region" description="Acidic residues" evidence="3">
    <location>
        <begin position="346"/>
        <end position="391"/>
    </location>
</feature>